<organism evidence="8">
    <name type="scientific">Cladocopium goreaui</name>
    <dbReference type="NCBI Taxonomy" id="2562237"/>
    <lineage>
        <taxon>Eukaryota</taxon>
        <taxon>Sar</taxon>
        <taxon>Alveolata</taxon>
        <taxon>Dinophyceae</taxon>
        <taxon>Suessiales</taxon>
        <taxon>Symbiodiniaceae</taxon>
        <taxon>Cladocopium</taxon>
    </lineage>
</organism>
<dbReference type="EMBL" id="CAMXCT030000473">
    <property type="protein sequence ID" value="CAL4766604.1"/>
    <property type="molecule type" value="Genomic_DNA"/>
</dbReference>
<feature type="transmembrane region" description="Helical" evidence="6">
    <location>
        <begin position="536"/>
        <end position="556"/>
    </location>
</feature>
<keyword evidence="6" id="KW-0472">Membrane</keyword>
<feature type="transmembrane region" description="Helical" evidence="6">
    <location>
        <begin position="598"/>
        <end position="617"/>
    </location>
</feature>
<keyword evidence="10" id="KW-1185">Reference proteome</keyword>
<proteinExistence type="predicted"/>
<evidence type="ECO:0000313" key="9">
    <source>
        <dbReference type="EMBL" id="CAL4766604.1"/>
    </source>
</evidence>
<evidence type="ECO:0000259" key="7">
    <source>
        <dbReference type="PROSITE" id="PS52027"/>
    </source>
</evidence>
<dbReference type="Pfam" id="PF13913">
    <property type="entry name" value="zf-C2HC_2"/>
    <property type="match status" value="2"/>
</dbReference>
<evidence type="ECO:0000256" key="4">
    <source>
        <dbReference type="ARBA" id="ARBA00022833"/>
    </source>
</evidence>
<evidence type="ECO:0000256" key="6">
    <source>
        <dbReference type="SAM" id="Phobius"/>
    </source>
</evidence>
<feature type="transmembrane region" description="Helical" evidence="6">
    <location>
        <begin position="476"/>
        <end position="493"/>
    </location>
</feature>
<name>A0A9P1BTE2_9DINO</name>
<evidence type="ECO:0000256" key="3">
    <source>
        <dbReference type="ARBA" id="ARBA00022771"/>
    </source>
</evidence>
<dbReference type="AlphaFoldDB" id="A0A9P1BTE2"/>
<dbReference type="InterPro" id="IPR026319">
    <property type="entry name" value="ZC2HC1A/B-like"/>
</dbReference>
<dbReference type="GO" id="GO:0008270">
    <property type="term" value="F:zinc ion binding"/>
    <property type="evidence" value="ECO:0007669"/>
    <property type="project" value="UniProtKB-KW"/>
</dbReference>
<gene>
    <name evidence="8" type="ORF">C1SCF055_LOCUS7254</name>
</gene>
<comment type="caution">
    <text evidence="8">The sequence shown here is derived from an EMBL/GenBank/DDBJ whole genome shotgun (WGS) entry which is preliminary data.</text>
</comment>
<dbReference type="PANTHER" id="PTHR13555">
    <property type="entry name" value="C2H2 ZINC FINGER CGI-62-RELATED"/>
    <property type="match status" value="1"/>
</dbReference>
<feature type="domain" description="C2HC/C3H-type" evidence="7">
    <location>
        <begin position="62"/>
        <end position="91"/>
    </location>
</feature>
<reference evidence="9 10" key="2">
    <citation type="submission" date="2024-05" db="EMBL/GenBank/DDBJ databases">
        <authorList>
            <person name="Chen Y."/>
            <person name="Shah S."/>
            <person name="Dougan E. K."/>
            <person name="Thang M."/>
            <person name="Chan C."/>
        </authorList>
    </citation>
    <scope>NUCLEOTIDE SEQUENCE [LARGE SCALE GENOMIC DNA]</scope>
</reference>
<keyword evidence="2" id="KW-0677">Repeat</keyword>
<keyword evidence="6" id="KW-1133">Transmembrane helix</keyword>
<dbReference type="OrthoDB" id="449446at2759"/>
<accession>A0A9P1BTE2</accession>
<keyword evidence="1" id="KW-0479">Metal-binding</keyword>
<sequence>MLLLLSGAPRATCGPKPRGTRSAAVRRHGQGAQVQGLEWSSPEAWRATEHFLQRLLGTGAGVPTACPHCNRKFRPDSLARHSRVCVNVFQKQRKAFDALRQRVPLECLTKLRRLKAKAEVGRIPSSWRQRSRAFRHAVREARHASGDLYDICRGYSPISGGPRTEDLNEKSPCPHCGRKFLEVHLAQHAPVCAEAAKRSCQGASANRLGTDLILVGGAPVNTAVESNSFPWRLEVEDLDPEEAAGGAHDGLSDLLSGERTGLPLAAMALLTMRPISPFVSVSRGQGQSQSRVACAAKGYGVLRRLMQLQDDFLSLPKTKEFVLDRDWPKERLLNVEEFLQHQEKWWSWRPSAMAERVRQAESIAAALLCSMVYTALLSSNKQLQFLDWPYFFIMGTSAFLVTIFNVSLLWWQRLWHLKPGQLKWVILRGALGSAGNALGIFAVLAGAPVGSIAAFRSVNSIVASLGTVALGEHFGWLHLLSVSLFVLGATLTADPEEIMATMGTTLLGHGLALGSGICGGCSHLTGRKITDVHPSFLTISNMCHGWILYWTLHFIPQVPSGNFQSMEGAHLHGLLLLLCLPMIMHFDTTFGGIASQRCSAAVATTVITSVNMLLGYGLDYFISHHRMKFLTLLGSTLIFLAVLTMLFAASTSMSRRSSEYKASSTKVEHARSQELSNLLPLEDNANTI</sequence>
<feature type="transmembrane region" description="Helical" evidence="6">
    <location>
        <begin position="390"/>
        <end position="411"/>
    </location>
</feature>
<dbReference type="InterPro" id="IPR049899">
    <property type="entry name" value="Znf_C2HC_C3H"/>
</dbReference>
<feature type="transmembrane region" description="Helical" evidence="6">
    <location>
        <begin position="505"/>
        <end position="524"/>
    </location>
</feature>
<keyword evidence="4" id="KW-0862">Zinc</keyword>
<keyword evidence="3 5" id="KW-0863">Zinc-finger</keyword>
<dbReference type="EMBL" id="CAMXCT010000473">
    <property type="protein sequence ID" value="CAI3979292.1"/>
    <property type="molecule type" value="Genomic_DNA"/>
</dbReference>
<feature type="domain" description="C2HC/C3H-type" evidence="7">
    <location>
        <begin position="169"/>
        <end position="198"/>
    </location>
</feature>
<dbReference type="EMBL" id="CAMXCT020000473">
    <property type="protein sequence ID" value="CAL1132667.1"/>
    <property type="molecule type" value="Genomic_DNA"/>
</dbReference>
<keyword evidence="6" id="KW-0812">Transmembrane</keyword>
<protein>
    <submittedName>
        <fullName evidence="9">Zinc finger C2HC domain-containing protein 1B</fullName>
    </submittedName>
</protein>
<feature type="transmembrane region" description="Helical" evidence="6">
    <location>
        <begin position="568"/>
        <end position="586"/>
    </location>
</feature>
<feature type="transmembrane region" description="Helical" evidence="6">
    <location>
        <begin position="629"/>
        <end position="649"/>
    </location>
</feature>
<evidence type="ECO:0000313" key="8">
    <source>
        <dbReference type="EMBL" id="CAI3979292.1"/>
    </source>
</evidence>
<evidence type="ECO:0000256" key="5">
    <source>
        <dbReference type="PROSITE-ProRule" id="PRU01371"/>
    </source>
</evidence>
<evidence type="ECO:0000256" key="2">
    <source>
        <dbReference type="ARBA" id="ARBA00022737"/>
    </source>
</evidence>
<reference evidence="8" key="1">
    <citation type="submission" date="2022-10" db="EMBL/GenBank/DDBJ databases">
        <authorList>
            <person name="Chen Y."/>
            <person name="Dougan E. K."/>
            <person name="Chan C."/>
            <person name="Rhodes N."/>
            <person name="Thang M."/>
        </authorList>
    </citation>
    <scope>NUCLEOTIDE SEQUENCE</scope>
</reference>
<evidence type="ECO:0000313" key="10">
    <source>
        <dbReference type="Proteomes" id="UP001152797"/>
    </source>
</evidence>
<dbReference type="PROSITE" id="PS52027">
    <property type="entry name" value="ZF_C2HC_C3H"/>
    <property type="match status" value="2"/>
</dbReference>
<dbReference type="Proteomes" id="UP001152797">
    <property type="component" value="Unassembled WGS sequence"/>
</dbReference>
<dbReference type="Gene3D" id="3.30.160.60">
    <property type="entry name" value="Classic Zinc Finger"/>
    <property type="match status" value="2"/>
</dbReference>
<evidence type="ECO:0000256" key="1">
    <source>
        <dbReference type="ARBA" id="ARBA00022723"/>
    </source>
</evidence>
<feature type="transmembrane region" description="Helical" evidence="6">
    <location>
        <begin position="431"/>
        <end position="455"/>
    </location>
</feature>